<organism evidence="3 4">
    <name type="scientific">Treponema primitia (strain ATCC BAA-887 / DSM 12427 / ZAS-2)</name>
    <dbReference type="NCBI Taxonomy" id="545694"/>
    <lineage>
        <taxon>Bacteria</taxon>
        <taxon>Pseudomonadati</taxon>
        <taxon>Spirochaetota</taxon>
        <taxon>Spirochaetia</taxon>
        <taxon>Spirochaetales</taxon>
        <taxon>Treponemataceae</taxon>
        <taxon>Treponema</taxon>
    </lineage>
</organism>
<dbReference type="OrthoDB" id="361062at2"/>
<dbReference type="GO" id="GO:0080120">
    <property type="term" value="P:CAAX-box protein maturation"/>
    <property type="evidence" value="ECO:0007669"/>
    <property type="project" value="UniProtKB-ARBA"/>
</dbReference>
<accession>F5YIZ0</accession>
<proteinExistence type="predicted"/>
<feature type="transmembrane region" description="Helical" evidence="1">
    <location>
        <begin position="7"/>
        <end position="29"/>
    </location>
</feature>
<protein>
    <submittedName>
        <fullName evidence="3">Caax amino protease family</fullName>
    </submittedName>
</protein>
<reference evidence="4" key="1">
    <citation type="submission" date="2009-12" db="EMBL/GenBank/DDBJ databases">
        <title>Complete sequence of Treponema primitia strain ZAS-2.</title>
        <authorList>
            <person name="Tetu S.G."/>
            <person name="Matson E."/>
            <person name="Ren Q."/>
            <person name="Seshadri R."/>
            <person name="Elbourne L."/>
            <person name="Hassan K.A."/>
            <person name="Durkin A."/>
            <person name="Radune D."/>
            <person name="Mohamoud Y."/>
            <person name="Shay R."/>
            <person name="Jin S."/>
            <person name="Zhang X."/>
            <person name="Lucey K."/>
            <person name="Ballor N.R."/>
            <person name="Ottesen E."/>
            <person name="Rosenthal R."/>
            <person name="Allen A."/>
            <person name="Leadbetter J.R."/>
            <person name="Paulsen I.T."/>
        </authorList>
    </citation>
    <scope>NUCLEOTIDE SEQUENCE [LARGE SCALE GENOMIC DNA]</scope>
    <source>
        <strain evidence="4">ATCC BAA-887 / DSM 12427 / ZAS-2</strain>
    </source>
</reference>
<dbReference type="HOGENOM" id="CLU_1365709_0_0_12"/>
<keyword evidence="3" id="KW-0645">Protease</keyword>
<evidence type="ECO:0000313" key="3">
    <source>
        <dbReference type="EMBL" id="AEF86999.1"/>
    </source>
</evidence>
<evidence type="ECO:0000256" key="1">
    <source>
        <dbReference type="SAM" id="Phobius"/>
    </source>
</evidence>
<keyword evidence="1" id="KW-0472">Membrane</keyword>
<dbReference type="Pfam" id="PF02517">
    <property type="entry name" value="Rce1-like"/>
    <property type="match status" value="1"/>
</dbReference>
<feature type="transmembrane region" description="Helical" evidence="1">
    <location>
        <begin position="49"/>
        <end position="67"/>
    </location>
</feature>
<dbReference type="EMBL" id="CP001843">
    <property type="protein sequence ID" value="AEF86999.1"/>
    <property type="molecule type" value="Genomic_DNA"/>
</dbReference>
<feature type="transmembrane region" description="Helical" evidence="1">
    <location>
        <begin position="178"/>
        <end position="197"/>
    </location>
</feature>
<feature type="transmembrane region" description="Helical" evidence="1">
    <location>
        <begin position="204"/>
        <end position="222"/>
    </location>
</feature>
<name>F5YIZ0_TREPZ</name>
<evidence type="ECO:0000313" key="4">
    <source>
        <dbReference type="Proteomes" id="UP000009223"/>
    </source>
</evidence>
<dbReference type="GO" id="GO:0006508">
    <property type="term" value="P:proteolysis"/>
    <property type="evidence" value="ECO:0007669"/>
    <property type="project" value="UniProtKB-KW"/>
</dbReference>
<sequence length="224" mass="24569">MVWRWRIISFIEPLILYWVVFLPVWGAGFAPEAVAGAVEYVPFVPMAELGRIFTYNVPALALVWYLLARSRSVSLGDLAPRRRDLGCFLLAFPGLLVLGSLVALGASLFPELPSPLIGAPRGPAAFLVMALSALSTGYLEESYFRFYLFTRFKEGGVGPVKGLLCSSVLFALCHLYEGPLGVLNAFLAGAFLFALFARRRSLHGLAWAHGGYNAFVYIWTALSL</sequence>
<dbReference type="Proteomes" id="UP000009223">
    <property type="component" value="Chromosome"/>
</dbReference>
<dbReference type="GO" id="GO:0004175">
    <property type="term" value="F:endopeptidase activity"/>
    <property type="evidence" value="ECO:0007669"/>
    <property type="project" value="UniProtKB-ARBA"/>
</dbReference>
<dbReference type="STRING" id="545694.TREPR_3482"/>
<keyword evidence="1" id="KW-1133">Transmembrane helix</keyword>
<gene>
    <name evidence="3" type="ordered locus">TREPR_3482</name>
</gene>
<evidence type="ECO:0000259" key="2">
    <source>
        <dbReference type="Pfam" id="PF02517"/>
    </source>
</evidence>
<feature type="domain" description="CAAX prenyl protease 2/Lysostaphin resistance protein A-like" evidence="2">
    <location>
        <begin position="125"/>
        <end position="215"/>
    </location>
</feature>
<dbReference type="KEGG" id="tpi:TREPR_3482"/>
<dbReference type="eggNOG" id="COG1266">
    <property type="taxonomic scope" value="Bacteria"/>
</dbReference>
<keyword evidence="1" id="KW-0812">Transmembrane</keyword>
<feature type="transmembrane region" description="Helical" evidence="1">
    <location>
        <begin position="88"/>
        <end position="109"/>
    </location>
</feature>
<dbReference type="InterPro" id="IPR003675">
    <property type="entry name" value="Rce1/LyrA-like_dom"/>
</dbReference>
<dbReference type="RefSeq" id="WP_015706811.1">
    <property type="nucleotide sequence ID" value="NC_015578.1"/>
</dbReference>
<keyword evidence="3" id="KW-0378">Hydrolase</keyword>
<dbReference type="AlphaFoldDB" id="F5YIZ0"/>
<keyword evidence="4" id="KW-1185">Reference proteome</keyword>
<reference evidence="3 4" key="2">
    <citation type="journal article" date="2011" name="ISME J.">
        <title>RNA-seq reveals cooperative metabolic interactions between two termite-gut spirochete species in co-culture.</title>
        <authorList>
            <person name="Rosenthal A.Z."/>
            <person name="Matson E.G."/>
            <person name="Eldar A."/>
            <person name="Leadbetter J.R."/>
        </authorList>
    </citation>
    <scope>NUCLEOTIDE SEQUENCE [LARGE SCALE GENOMIC DNA]</scope>
    <source>
        <strain evidence="4">ATCC BAA-887 / DSM 12427 / ZAS-2</strain>
    </source>
</reference>